<keyword evidence="3" id="KW-0808">Transferase</keyword>
<dbReference type="EMBL" id="JADIMW010000068">
    <property type="protein sequence ID" value="MBO8438518.1"/>
    <property type="molecule type" value="Genomic_DNA"/>
</dbReference>
<protein>
    <submittedName>
        <fullName evidence="6">Aminotransferase class III-fold pyridoxal phosphate-dependent enzyme</fullName>
    </submittedName>
</protein>
<proteinExistence type="inferred from homology"/>
<dbReference type="FunFam" id="3.40.640.10:FF:000100">
    <property type="entry name" value="Putative acetylornithine aminotransferase"/>
    <property type="match status" value="1"/>
</dbReference>
<organism evidence="6 7">
    <name type="scientific">Candidatus Caccoplasma merdipullorum</name>
    <dbReference type="NCBI Taxonomy" id="2840718"/>
    <lineage>
        <taxon>Bacteria</taxon>
        <taxon>Pseudomonadati</taxon>
        <taxon>Bacteroidota</taxon>
        <taxon>Bacteroidia</taxon>
        <taxon>Bacteroidales</taxon>
        <taxon>Bacteroidaceae</taxon>
        <taxon>Bacteroidaceae incertae sedis</taxon>
        <taxon>Candidatus Caccoplasma</taxon>
    </lineage>
</organism>
<dbReference type="SUPFAM" id="SSF53383">
    <property type="entry name" value="PLP-dependent transferases"/>
    <property type="match status" value="1"/>
</dbReference>
<keyword evidence="2 6" id="KW-0032">Aminotransferase</keyword>
<keyword evidence="4 5" id="KW-0663">Pyridoxal phosphate</keyword>
<dbReference type="GO" id="GO:0030170">
    <property type="term" value="F:pyridoxal phosphate binding"/>
    <property type="evidence" value="ECO:0007669"/>
    <property type="project" value="InterPro"/>
</dbReference>
<sequence length="374" mass="40967">MKLFDVYSLFDVNIVRGKGCFVYDRNNMEYLDLYGGHAVISIGHAHPYYIEKVAEQLNRLVFYSNSVINDRQRELAVKLGKLSGYDNYSLFLSNSGAEANENAIKLASFFTGRKRVLSFNGAFHGRTEAAVMASDNGRIVSPANFNPNYIKVPLNDMESVAAELRTNDYCAVIIEGIQGVGGIRIPDGGFMKALRKECSSTGTILILDEIQSGCGRTGKFFAHQNWDISADIVTLAKGIGNGFPAAATVISDMFVPVVGQLGTTFGGNHLACAAACAVMDVIERENLMSNAENTGKYLIERLGEIPQICAIRGMGLMIGIDFDCNVKRIRERLLYDEHVFTGVAGDRTLRLLPPLCLSVGEADLFMEKLVKCIN</sequence>
<gene>
    <name evidence="6" type="ORF">IAC54_06435</name>
</gene>
<evidence type="ECO:0000313" key="6">
    <source>
        <dbReference type="EMBL" id="MBO8438518.1"/>
    </source>
</evidence>
<evidence type="ECO:0000256" key="5">
    <source>
        <dbReference type="RuleBase" id="RU003560"/>
    </source>
</evidence>
<name>A0A9D9H8A5_9BACT</name>
<evidence type="ECO:0000313" key="7">
    <source>
        <dbReference type="Proteomes" id="UP000823636"/>
    </source>
</evidence>
<dbReference type="AlphaFoldDB" id="A0A9D9H8A5"/>
<comment type="similarity">
    <text evidence="5">Belongs to the class-III pyridoxal-phosphate-dependent aminotransferase family.</text>
</comment>
<evidence type="ECO:0000256" key="4">
    <source>
        <dbReference type="ARBA" id="ARBA00022898"/>
    </source>
</evidence>
<dbReference type="PIRSF" id="PIRSF000521">
    <property type="entry name" value="Transaminase_4ab_Lys_Orn"/>
    <property type="match status" value="1"/>
</dbReference>
<dbReference type="GO" id="GO:0042802">
    <property type="term" value="F:identical protein binding"/>
    <property type="evidence" value="ECO:0007669"/>
    <property type="project" value="TreeGrafter"/>
</dbReference>
<dbReference type="InterPro" id="IPR015421">
    <property type="entry name" value="PyrdxlP-dep_Trfase_major"/>
</dbReference>
<dbReference type="InterPro" id="IPR015422">
    <property type="entry name" value="PyrdxlP-dep_Trfase_small"/>
</dbReference>
<dbReference type="Gene3D" id="3.40.640.10">
    <property type="entry name" value="Type I PLP-dependent aspartate aminotransferase-like (Major domain)"/>
    <property type="match status" value="1"/>
</dbReference>
<evidence type="ECO:0000256" key="2">
    <source>
        <dbReference type="ARBA" id="ARBA00022576"/>
    </source>
</evidence>
<evidence type="ECO:0000256" key="1">
    <source>
        <dbReference type="ARBA" id="ARBA00001933"/>
    </source>
</evidence>
<dbReference type="CDD" id="cd00610">
    <property type="entry name" value="OAT_like"/>
    <property type="match status" value="1"/>
</dbReference>
<comment type="caution">
    <text evidence="6">The sequence shown here is derived from an EMBL/GenBank/DDBJ whole genome shotgun (WGS) entry which is preliminary data.</text>
</comment>
<dbReference type="InterPro" id="IPR049704">
    <property type="entry name" value="Aminotrans_3_PPA_site"/>
</dbReference>
<reference evidence="6" key="1">
    <citation type="submission" date="2020-10" db="EMBL/GenBank/DDBJ databases">
        <authorList>
            <person name="Gilroy R."/>
        </authorList>
    </citation>
    <scope>NUCLEOTIDE SEQUENCE</scope>
    <source>
        <strain evidence="6">G3-4614</strain>
    </source>
</reference>
<dbReference type="InterPro" id="IPR005814">
    <property type="entry name" value="Aminotrans_3"/>
</dbReference>
<dbReference type="Pfam" id="PF00202">
    <property type="entry name" value="Aminotran_3"/>
    <property type="match status" value="1"/>
</dbReference>
<dbReference type="InterPro" id="IPR015424">
    <property type="entry name" value="PyrdxlP-dep_Trfase"/>
</dbReference>
<evidence type="ECO:0000256" key="3">
    <source>
        <dbReference type="ARBA" id="ARBA00022679"/>
    </source>
</evidence>
<accession>A0A9D9H8A5</accession>
<dbReference type="PROSITE" id="PS00600">
    <property type="entry name" value="AA_TRANSFER_CLASS_3"/>
    <property type="match status" value="1"/>
</dbReference>
<dbReference type="GO" id="GO:0008483">
    <property type="term" value="F:transaminase activity"/>
    <property type="evidence" value="ECO:0007669"/>
    <property type="project" value="UniProtKB-KW"/>
</dbReference>
<dbReference type="InterPro" id="IPR050103">
    <property type="entry name" value="Class-III_PLP-dep_AT"/>
</dbReference>
<dbReference type="Proteomes" id="UP000823636">
    <property type="component" value="Unassembled WGS sequence"/>
</dbReference>
<reference evidence="6" key="2">
    <citation type="journal article" date="2021" name="PeerJ">
        <title>Extensive microbial diversity within the chicken gut microbiome revealed by metagenomics and culture.</title>
        <authorList>
            <person name="Gilroy R."/>
            <person name="Ravi A."/>
            <person name="Getino M."/>
            <person name="Pursley I."/>
            <person name="Horton D.L."/>
            <person name="Alikhan N.F."/>
            <person name="Baker D."/>
            <person name="Gharbi K."/>
            <person name="Hall N."/>
            <person name="Watson M."/>
            <person name="Adriaenssens E.M."/>
            <person name="Foster-Nyarko E."/>
            <person name="Jarju S."/>
            <person name="Secka A."/>
            <person name="Antonio M."/>
            <person name="Oren A."/>
            <person name="Chaudhuri R.R."/>
            <person name="La Ragione R."/>
            <person name="Hildebrand F."/>
            <person name="Pallen M.J."/>
        </authorList>
    </citation>
    <scope>NUCLEOTIDE SEQUENCE</scope>
    <source>
        <strain evidence="6">G3-4614</strain>
    </source>
</reference>
<dbReference type="Gene3D" id="3.90.1150.10">
    <property type="entry name" value="Aspartate Aminotransferase, domain 1"/>
    <property type="match status" value="1"/>
</dbReference>
<dbReference type="PANTHER" id="PTHR11986">
    <property type="entry name" value="AMINOTRANSFERASE CLASS III"/>
    <property type="match status" value="1"/>
</dbReference>
<comment type="cofactor">
    <cofactor evidence="1">
        <name>pyridoxal 5'-phosphate</name>
        <dbReference type="ChEBI" id="CHEBI:597326"/>
    </cofactor>
</comment>
<dbReference type="PANTHER" id="PTHR11986:SF79">
    <property type="entry name" value="ACETYLORNITHINE AMINOTRANSFERASE, MITOCHONDRIAL"/>
    <property type="match status" value="1"/>
</dbReference>